<dbReference type="InterPro" id="IPR029058">
    <property type="entry name" value="AB_hydrolase_fold"/>
</dbReference>
<feature type="chain" id="PRO_5046901245" evidence="3">
    <location>
        <begin position="19"/>
        <end position="679"/>
    </location>
</feature>
<dbReference type="SUPFAM" id="SSF82171">
    <property type="entry name" value="DPP6 N-terminal domain-like"/>
    <property type="match status" value="1"/>
</dbReference>
<feature type="domain" description="Peptidase S9 prolyl oligopeptidase catalytic" evidence="4">
    <location>
        <begin position="462"/>
        <end position="667"/>
    </location>
</feature>
<sequence>MKLLYTTLFLLIALTVLGQSSSTLEPIDIFDLEYISNPTISEDGEKIIYVRNSKDIMSDKGASNLWIVNPDGSNHYPLTTGNYSNSSPSLSPDGNKLAYVSNKSGKQQIHLMWLDKGIQFKLTNLQKSPSQLTWSPDGKYIAFQMFVDKKPESLVNLPAKPKGANWADPTVYIDEMVYRRDGSGYVKPGNSQVFVISTNGGTPRQITSGEVDHVGMMSWSKDSKYIFLSANHDDDREFNPLDSEIYRISVSDGSNTALTERYGPDSSPIVSPDGSKIAYLGFDDKKLGYHNSSIYVMNIDGSSSEKIETNIDNSIYNIQWSGNDRIFFLYDEEGNTKVASTNLNGKYRDEINNVGGLSLGRPYSGGDFSVSNDGVVAFTHTTPDHPADLAVYDKEVQRITRLNEDLFNYKQLGEVEEIWYESSHDGKKIQGWICKPPNFDSTKKYPLILEIHGGPFANYGDRFSTEVQLYAAAGYVVLYTNPRGSTSYGADFANEIHHNYPSNDYEDLMSGVDAVIEKGYVDENRLFVTGGSGGGVLTAWIIGKTDRFRAAVVAKPVINWYSHTLSADNPVFFTEYWFPGKPWEVPEEYMKRSPISLVGNVTTPTMLLTGENDYRTPISESEQYYAALKLNKVPSALVRIQEASHGIAAKPSNLINKVVYILGWFNKFDVSEENLNTEK</sequence>
<dbReference type="Gene3D" id="2.120.10.30">
    <property type="entry name" value="TolB, C-terminal domain"/>
    <property type="match status" value="2"/>
</dbReference>
<keyword evidence="2" id="KW-0720">Serine protease</keyword>
<dbReference type="InterPro" id="IPR001375">
    <property type="entry name" value="Peptidase_S9_cat"/>
</dbReference>
<evidence type="ECO:0000259" key="5">
    <source>
        <dbReference type="Pfam" id="PF00930"/>
    </source>
</evidence>
<dbReference type="EMBL" id="JAPFQN010000003">
    <property type="protein sequence ID" value="MCX2742993.1"/>
    <property type="molecule type" value="Genomic_DNA"/>
</dbReference>
<keyword evidence="3" id="KW-0732">Signal</keyword>
<dbReference type="RefSeq" id="WP_266055356.1">
    <property type="nucleotide sequence ID" value="NZ_JAPFQN010000003.1"/>
</dbReference>
<evidence type="ECO:0000259" key="4">
    <source>
        <dbReference type="Pfam" id="PF00326"/>
    </source>
</evidence>
<keyword evidence="2" id="KW-0645">Protease</keyword>
<dbReference type="Proteomes" id="UP001209885">
    <property type="component" value="Unassembled WGS sequence"/>
</dbReference>
<accession>A0ABT3RNS0</accession>
<protein>
    <submittedName>
        <fullName evidence="6">S9 family peptidase</fullName>
    </submittedName>
</protein>
<reference evidence="6 7" key="1">
    <citation type="submission" date="2022-11" db="EMBL/GenBank/DDBJ databases">
        <title>The characterization of three novel Bacteroidetes species and genomic analysis of their roles in tidal elemental geochemical cycles.</title>
        <authorList>
            <person name="Ma K."/>
        </authorList>
    </citation>
    <scope>NUCLEOTIDE SEQUENCE [LARGE SCALE GENOMIC DNA]</scope>
    <source>
        <strain evidence="6 7">M17</strain>
    </source>
</reference>
<dbReference type="PANTHER" id="PTHR42776">
    <property type="entry name" value="SERINE PEPTIDASE S9 FAMILY MEMBER"/>
    <property type="match status" value="1"/>
</dbReference>
<proteinExistence type="predicted"/>
<comment type="caution">
    <text evidence="6">The sequence shown here is derived from an EMBL/GenBank/DDBJ whole genome shotgun (WGS) entry which is preliminary data.</text>
</comment>
<dbReference type="PANTHER" id="PTHR42776:SF27">
    <property type="entry name" value="DIPEPTIDYL PEPTIDASE FAMILY MEMBER 6"/>
    <property type="match status" value="1"/>
</dbReference>
<keyword evidence="7" id="KW-1185">Reference proteome</keyword>
<dbReference type="SUPFAM" id="SSF53474">
    <property type="entry name" value="alpha/beta-Hydrolases"/>
    <property type="match status" value="1"/>
</dbReference>
<evidence type="ECO:0000256" key="3">
    <source>
        <dbReference type="SAM" id="SignalP"/>
    </source>
</evidence>
<evidence type="ECO:0000313" key="7">
    <source>
        <dbReference type="Proteomes" id="UP001209885"/>
    </source>
</evidence>
<dbReference type="Pfam" id="PF07676">
    <property type="entry name" value="PD40"/>
    <property type="match status" value="3"/>
</dbReference>
<feature type="signal peptide" evidence="3">
    <location>
        <begin position="1"/>
        <end position="18"/>
    </location>
</feature>
<evidence type="ECO:0000313" key="6">
    <source>
        <dbReference type="EMBL" id="MCX2742993.1"/>
    </source>
</evidence>
<dbReference type="InterPro" id="IPR011042">
    <property type="entry name" value="6-blade_b-propeller_TolB-like"/>
</dbReference>
<dbReference type="InterPro" id="IPR011659">
    <property type="entry name" value="WD40"/>
</dbReference>
<name>A0ABT3RNS0_9BACT</name>
<evidence type="ECO:0000256" key="2">
    <source>
        <dbReference type="ARBA" id="ARBA00022825"/>
    </source>
</evidence>
<feature type="domain" description="Dipeptidylpeptidase IV N-terminal" evidence="5">
    <location>
        <begin position="187"/>
        <end position="275"/>
    </location>
</feature>
<evidence type="ECO:0000256" key="1">
    <source>
        <dbReference type="ARBA" id="ARBA00022801"/>
    </source>
</evidence>
<dbReference type="Pfam" id="PF00326">
    <property type="entry name" value="Peptidase_S9"/>
    <property type="match status" value="1"/>
</dbReference>
<dbReference type="Gene3D" id="3.40.50.1820">
    <property type="entry name" value="alpha/beta hydrolase"/>
    <property type="match status" value="1"/>
</dbReference>
<gene>
    <name evidence="6" type="ORF">OO013_03905</name>
</gene>
<organism evidence="6 7">
    <name type="scientific">Mangrovivirga halotolerans</name>
    <dbReference type="NCBI Taxonomy" id="2993936"/>
    <lineage>
        <taxon>Bacteria</taxon>
        <taxon>Pseudomonadati</taxon>
        <taxon>Bacteroidota</taxon>
        <taxon>Cytophagia</taxon>
        <taxon>Cytophagales</taxon>
        <taxon>Mangrovivirgaceae</taxon>
        <taxon>Mangrovivirga</taxon>
    </lineage>
</organism>
<dbReference type="Pfam" id="PF00930">
    <property type="entry name" value="DPPIV_N"/>
    <property type="match status" value="1"/>
</dbReference>
<keyword evidence="1" id="KW-0378">Hydrolase</keyword>
<dbReference type="InterPro" id="IPR002469">
    <property type="entry name" value="Peptidase_S9B_N"/>
</dbReference>